<comment type="caution">
    <text evidence="2">The sequence shown here is derived from an EMBL/GenBank/DDBJ whole genome shotgun (WGS) entry which is preliminary data.</text>
</comment>
<protein>
    <submittedName>
        <fullName evidence="2">Uncharacterized protein</fullName>
    </submittedName>
</protein>
<dbReference type="GO" id="GO:0006364">
    <property type="term" value="P:rRNA processing"/>
    <property type="evidence" value="ECO:0007669"/>
    <property type="project" value="InterPro"/>
</dbReference>
<sequence>MGFATSEQGRSRVPTRPSLNAVRSTKRNTLATCAAQRTSVTSSDSISGSEGVPLWVQALIGAPSKRTRTRLVTDVGLDSSSLSLRALDDGAREKLAHKLQELLQEDRRSNDRHEGRQSIERGDRAPSESLSLDAQAQELRVQWKRVHRLARQHLGYRRLPDPAEDVELERRLAQTATRGTVQLFNLIHERRAAEAKQQDEKEAARRARLWQTREASLQASLSAPMATQDPSSACGWNAFSERFLLADEDQDSGSLAALSEDCATEPEFLEDTSS</sequence>
<evidence type="ECO:0000313" key="3">
    <source>
        <dbReference type="Proteomes" id="UP000530660"/>
    </source>
</evidence>
<dbReference type="EMBL" id="VWRR01000007">
    <property type="protein sequence ID" value="KAF6003395.1"/>
    <property type="molecule type" value="Genomic_DNA"/>
</dbReference>
<dbReference type="Pfam" id="PF07890">
    <property type="entry name" value="Rrp15p"/>
    <property type="match status" value="1"/>
</dbReference>
<reference evidence="2 3" key="1">
    <citation type="journal article" date="2020" name="J. Phycol.">
        <title>Comparative genome analysis reveals Cyanidiococcus gen. nov., a new extremophilic red algal genus sister to Cyanidioschyzon (Cyanidioschyzonaceae, Rhodophyta).</title>
        <authorList>
            <person name="Liu S.-L."/>
            <person name="Chiang Y.-R."/>
            <person name="Yoon H.S."/>
            <person name="Fu H.-Y."/>
        </authorList>
    </citation>
    <scope>NUCLEOTIDE SEQUENCE [LARGE SCALE GENOMIC DNA]</scope>
    <source>
        <strain evidence="2 3">THAL066</strain>
    </source>
</reference>
<organism evidence="2 3">
    <name type="scientific">Cyanidiococcus yangmingshanensis</name>
    <dbReference type="NCBI Taxonomy" id="2690220"/>
    <lineage>
        <taxon>Eukaryota</taxon>
        <taxon>Rhodophyta</taxon>
        <taxon>Bangiophyceae</taxon>
        <taxon>Cyanidiales</taxon>
        <taxon>Cyanidiaceae</taxon>
        <taxon>Cyanidiococcus</taxon>
    </lineage>
</organism>
<dbReference type="OrthoDB" id="10609501at2759"/>
<dbReference type="AlphaFoldDB" id="A0A7J7IJW4"/>
<evidence type="ECO:0000256" key="1">
    <source>
        <dbReference type="SAM" id="MobiDB-lite"/>
    </source>
</evidence>
<accession>A0A7J7IJW4</accession>
<evidence type="ECO:0000313" key="2">
    <source>
        <dbReference type="EMBL" id="KAF6003395.1"/>
    </source>
</evidence>
<feature type="region of interest" description="Disordered" evidence="1">
    <location>
        <begin position="102"/>
        <end position="131"/>
    </location>
</feature>
<keyword evidence="3" id="KW-1185">Reference proteome</keyword>
<dbReference type="InterPro" id="IPR012459">
    <property type="entry name" value="Rrp15"/>
</dbReference>
<feature type="compositionally biased region" description="Basic and acidic residues" evidence="1">
    <location>
        <begin position="102"/>
        <end position="126"/>
    </location>
</feature>
<name>A0A7J7IJW4_9RHOD</name>
<dbReference type="Proteomes" id="UP000530660">
    <property type="component" value="Unassembled WGS sequence"/>
</dbReference>
<gene>
    <name evidence="2" type="ORF">F1559_004336</name>
</gene>
<proteinExistence type="predicted"/>